<accession>A0A6H0SCE7</accession>
<dbReference type="InterPro" id="IPR011055">
    <property type="entry name" value="Dup_hybrid_motif"/>
</dbReference>
<dbReference type="AlphaFoldDB" id="A0A6H0SCE7"/>
<dbReference type="GO" id="GO:0004222">
    <property type="term" value="F:metalloendopeptidase activity"/>
    <property type="evidence" value="ECO:0007669"/>
    <property type="project" value="TreeGrafter"/>
</dbReference>
<dbReference type="InterPro" id="IPR050570">
    <property type="entry name" value="Cell_wall_metabolism_enzyme"/>
</dbReference>
<dbReference type="Proteomes" id="UP000501849">
    <property type="component" value="Chromosome"/>
</dbReference>
<proteinExistence type="predicted"/>
<dbReference type="PANTHER" id="PTHR21666:SF270">
    <property type="entry name" value="MUREIN HYDROLASE ACTIVATOR ENVC"/>
    <property type="match status" value="1"/>
</dbReference>
<keyword evidence="3" id="KW-1185">Reference proteome</keyword>
<dbReference type="InterPro" id="IPR016047">
    <property type="entry name" value="M23ase_b-sheet_dom"/>
</dbReference>
<dbReference type="CDD" id="cd12797">
    <property type="entry name" value="M23_peptidase"/>
    <property type="match status" value="1"/>
</dbReference>
<dbReference type="SUPFAM" id="SSF51261">
    <property type="entry name" value="Duplicated hybrid motif"/>
    <property type="match status" value="1"/>
</dbReference>
<name>A0A6H0SCE7_9MYCO</name>
<protein>
    <submittedName>
        <fullName evidence="2">M23 family metallopeptidase</fullName>
    </submittedName>
</protein>
<dbReference type="Pfam" id="PF01551">
    <property type="entry name" value="Peptidase_M23"/>
    <property type="match status" value="1"/>
</dbReference>
<dbReference type="PANTHER" id="PTHR21666">
    <property type="entry name" value="PEPTIDASE-RELATED"/>
    <property type="match status" value="1"/>
</dbReference>
<dbReference type="KEGG" id="mfre:EXE63_13815"/>
<evidence type="ECO:0000313" key="3">
    <source>
        <dbReference type="Proteomes" id="UP000501849"/>
    </source>
</evidence>
<dbReference type="Gene3D" id="2.70.70.10">
    <property type="entry name" value="Glucose Permease (Domain IIA)"/>
    <property type="match status" value="1"/>
</dbReference>
<organism evidence="2 3">
    <name type="scientific">Mycolicibacterium frederiksbergense</name>
    <dbReference type="NCBI Taxonomy" id="117567"/>
    <lineage>
        <taxon>Bacteria</taxon>
        <taxon>Bacillati</taxon>
        <taxon>Actinomycetota</taxon>
        <taxon>Actinomycetes</taxon>
        <taxon>Mycobacteriales</taxon>
        <taxon>Mycobacteriaceae</taxon>
        <taxon>Mycolicibacterium</taxon>
    </lineage>
</organism>
<evidence type="ECO:0000259" key="1">
    <source>
        <dbReference type="Pfam" id="PF01551"/>
    </source>
</evidence>
<reference evidence="2 3" key="1">
    <citation type="submission" date="2019-04" db="EMBL/GenBank/DDBJ databases">
        <title>Draft, Whole-Genome Sequence of the Anthracene-degrading Mycobacterium frederiksbergense LB501T, Isolated from a Polycyclic Aromatic Hydrocarbon (PAH)-Contaminated Soil.</title>
        <authorList>
            <person name="Augelletti F."/>
        </authorList>
    </citation>
    <scope>NUCLEOTIDE SEQUENCE [LARGE SCALE GENOMIC DNA]</scope>
    <source>
        <strain evidence="2 3">LB 501T</strain>
    </source>
</reference>
<gene>
    <name evidence="2" type="ORF">EXE63_13815</name>
</gene>
<sequence>MATPLLARALAAPVPVPATDGRTHLVYELLLTNSMNQDVTVDSVVVRPGDGDPLLTLAGAELADRTRVLGTTAPTAALGPAQSALVWLDVTTENGRTPTELDHEVKVTLTQPMPPLLPAEVTETVAPVTVQTRQPVRIAAPLRGPQWWDANGCCGMTAHRMAINPIDGELWGAERFAIDYVQLMPDGRLFDGKVDDLSGYPYFGADIHAVADGPVVAVLDGLPEQAAGVNPTGLRLDEYGGNHVVQDIGGGNYAFYAHLKTGSVAVKPGDRLSAGQVLGQLGNSGNTDAPHLHFHVMDGPDPLKADGLPFVIDAFRLTARISDEVGPDGDAIDAAMAGKPAPLQPDVSPRDETGLLPLVSDVMDYADE</sequence>
<dbReference type="EMBL" id="CP038799">
    <property type="protein sequence ID" value="QIV85312.1"/>
    <property type="molecule type" value="Genomic_DNA"/>
</dbReference>
<feature type="domain" description="M23ase beta-sheet core" evidence="1">
    <location>
        <begin position="204"/>
        <end position="299"/>
    </location>
</feature>
<evidence type="ECO:0000313" key="2">
    <source>
        <dbReference type="EMBL" id="QIV85312.1"/>
    </source>
</evidence>